<name>A0A368HBD5_9GAMM</name>
<feature type="signal peptide" evidence="2">
    <location>
        <begin position="1"/>
        <end position="24"/>
    </location>
</feature>
<dbReference type="EMBL" id="PSYR01000002">
    <property type="protein sequence ID" value="RCN55756.1"/>
    <property type="molecule type" value="Genomic_DNA"/>
</dbReference>
<sequence length="217" mass="22544">MSHRTGIGHRAILLLLLAGPPVWATPRAAAPAPRDDTLSALMRLRAETVILKQELKIAQLRAQIHKVRAPVPLMGRGAAPTGGATLLLPKIRSVTGSRGHMEATLENPDGSVQTVRDGSRLADGGHVTRITSRTVWVALGRAPAQALAWIPESASRSGGPMERRNGLSPTANLRSLLLGTPGVLSTPAPAPLPAMPAPPPAPASPRPATPIAPKAGF</sequence>
<organism evidence="3 4">
    <name type="scientific">Acidiferrobacter thiooxydans</name>
    <dbReference type="NCBI Taxonomy" id="163359"/>
    <lineage>
        <taxon>Bacteria</taxon>
        <taxon>Pseudomonadati</taxon>
        <taxon>Pseudomonadota</taxon>
        <taxon>Gammaproteobacteria</taxon>
        <taxon>Acidiferrobacterales</taxon>
        <taxon>Acidiferrobacteraceae</taxon>
        <taxon>Acidiferrobacter</taxon>
    </lineage>
</organism>
<protein>
    <submittedName>
        <fullName evidence="3">Type IV pilus biogenesis protein PilP</fullName>
    </submittedName>
</protein>
<keyword evidence="4" id="KW-1185">Reference proteome</keyword>
<dbReference type="AlphaFoldDB" id="A0A368HBD5"/>
<reference evidence="3 4" key="1">
    <citation type="submission" date="2018-02" db="EMBL/GenBank/DDBJ databases">
        <title>Insights into the biology of acidophilic members of the Acidiferrobacteraceae family derived from comparative genomic analyses.</title>
        <authorList>
            <person name="Issotta F."/>
            <person name="Thyssen C."/>
            <person name="Mena C."/>
            <person name="Moya A."/>
            <person name="Bellenberg S."/>
            <person name="Sproer C."/>
            <person name="Covarrubias P.C."/>
            <person name="Sand W."/>
            <person name="Quatrini R."/>
            <person name="Vera M."/>
        </authorList>
    </citation>
    <scope>NUCLEOTIDE SEQUENCE [LARGE SCALE GENOMIC DNA]</scope>
    <source>
        <strain evidence="4">m-1</strain>
    </source>
</reference>
<feature type="compositionally biased region" description="Pro residues" evidence="1">
    <location>
        <begin position="188"/>
        <end position="210"/>
    </location>
</feature>
<evidence type="ECO:0000256" key="1">
    <source>
        <dbReference type="SAM" id="MobiDB-lite"/>
    </source>
</evidence>
<keyword evidence="2" id="KW-0732">Signal</keyword>
<evidence type="ECO:0000313" key="3">
    <source>
        <dbReference type="EMBL" id="RCN55756.1"/>
    </source>
</evidence>
<accession>A0A368HBD5</accession>
<proteinExistence type="predicted"/>
<evidence type="ECO:0000256" key="2">
    <source>
        <dbReference type="SAM" id="SignalP"/>
    </source>
</evidence>
<dbReference type="NCBIfam" id="TIGR03021">
    <property type="entry name" value="pilP_fam"/>
    <property type="match status" value="1"/>
</dbReference>
<feature type="chain" id="PRO_5016952151" evidence="2">
    <location>
        <begin position="25"/>
        <end position="217"/>
    </location>
</feature>
<dbReference type="Proteomes" id="UP000253250">
    <property type="component" value="Unassembled WGS sequence"/>
</dbReference>
<dbReference type="InterPro" id="IPR022753">
    <property type="entry name" value="T4SS_pilus_biogen_PilP"/>
</dbReference>
<feature type="region of interest" description="Disordered" evidence="1">
    <location>
        <begin position="179"/>
        <end position="217"/>
    </location>
</feature>
<gene>
    <name evidence="3" type="primary">pilP</name>
    <name evidence="3" type="ORF">C4900_07475</name>
</gene>
<comment type="caution">
    <text evidence="3">The sequence shown here is derived from an EMBL/GenBank/DDBJ whole genome shotgun (WGS) entry which is preliminary data.</text>
</comment>
<dbReference type="RefSeq" id="WP_114282865.1">
    <property type="nucleotide sequence ID" value="NZ_PSYR01000002.1"/>
</dbReference>
<evidence type="ECO:0000313" key="4">
    <source>
        <dbReference type="Proteomes" id="UP000253250"/>
    </source>
</evidence>